<organism evidence="2 3">
    <name type="scientific">Mytilus coruscus</name>
    <name type="common">Sea mussel</name>
    <dbReference type="NCBI Taxonomy" id="42192"/>
    <lineage>
        <taxon>Eukaryota</taxon>
        <taxon>Metazoa</taxon>
        <taxon>Spiralia</taxon>
        <taxon>Lophotrochozoa</taxon>
        <taxon>Mollusca</taxon>
        <taxon>Bivalvia</taxon>
        <taxon>Autobranchia</taxon>
        <taxon>Pteriomorphia</taxon>
        <taxon>Mytilida</taxon>
        <taxon>Mytiloidea</taxon>
        <taxon>Mytilidae</taxon>
        <taxon>Mytilinae</taxon>
        <taxon>Mytilus</taxon>
    </lineage>
</organism>
<gene>
    <name evidence="2" type="ORF">MCOR_2203</name>
</gene>
<dbReference type="OrthoDB" id="6153305at2759"/>
<feature type="region of interest" description="Disordered" evidence="1">
    <location>
        <begin position="1"/>
        <end position="26"/>
    </location>
</feature>
<evidence type="ECO:0000313" key="3">
    <source>
        <dbReference type="Proteomes" id="UP000507470"/>
    </source>
</evidence>
<proteinExistence type="predicted"/>
<evidence type="ECO:0000313" key="2">
    <source>
        <dbReference type="EMBL" id="CAC5359290.1"/>
    </source>
</evidence>
<dbReference type="Proteomes" id="UP000507470">
    <property type="component" value="Unassembled WGS sequence"/>
</dbReference>
<dbReference type="EMBL" id="CACVKT020000466">
    <property type="protein sequence ID" value="CAC5359290.1"/>
    <property type="molecule type" value="Genomic_DNA"/>
</dbReference>
<dbReference type="PANTHER" id="PTHR31912">
    <property type="entry name" value="IP13529P"/>
    <property type="match status" value="1"/>
</dbReference>
<feature type="compositionally biased region" description="Acidic residues" evidence="1">
    <location>
        <begin position="1"/>
        <end position="21"/>
    </location>
</feature>
<reference evidence="2 3" key="1">
    <citation type="submission" date="2020-06" db="EMBL/GenBank/DDBJ databases">
        <authorList>
            <person name="Li R."/>
            <person name="Bekaert M."/>
        </authorList>
    </citation>
    <scope>NUCLEOTIDE SEQUENCE [LARGE SCALE GENOMIC DNA]</scope>
    <source>
        <strain evidence="3">wild</strain>
    </source>
</reference>
<accession>A0A6J8A2R8</accession>
<sequence>MKFFEEEEEDEAVDDEDEQEYYEERSRDTRTETEWFPFDSKTHFLLTSLYSSKTHRVSDEVMSFVMYIMKECGCRNVPPLSKIKKYLQTKMEMEDMIQKHEDKDGNISWMIKPTSMLRLQLANPVISKQIFRCLVKYGQLHMVSLEECKVFAIPSDTSLMELINGELINISRERRDTILKQSSLYTGLPVITVNLNLFMDDMSANQSKRWSPLHAIQGQLSGLSVEEKNRGKNVFLLGVTDRMDILELVSPICQDIENCKQSGIEAFDASLNQKVILTTDISLIVTDYHMMSLACNHLGPSANKYCPKCNADGTDPFKKLDLRTPETTKRTLERLKLVRDQVSLQRQTGVKLYENCLWQFMDPHRDTPVGTLHFLYLGLAKHLIKQFDSRQGKDFKHYLEIAVINMEYAGLRTKYILVLEKLALISKYILQGCCVQKIESEFEGYFQLIQENVPEIGTKRKTHLCVHLADDMERHGHLLHYTEDSFEKNHKTIRSSIPHQNGHARSRDTASQFANNELMSHVIAGGFFLNSTKWSCASDLVISYGKDGKLLKFLGMPNNHDKGAGLLKNIVNKKMSVDDLMYIEVQVLQAILNCGGSPNIISSKDLTVQEFSKGTTKLGENARIGSFVLYLDEEENVKIGKVTKFLRKKIRRFDPEVFIAYCHSMKTKPVCNNEEENHDMDVTTNTSLLQPPAPEPSTQTFDIDIVIKTKGKEIVVTKEVQRVIDFHKSILDKTLTKVLP</sequence>
<keyword evidence="3" id="KW-1185">Reference proteome</keyword>
<dbReference type="AlphaFoldDB" id="A0A6J8A2R8"/>
<evidence type="ECO:0000256" key="1">
    <source>
        <dbReference type="SAM" id="MobiDB-lite"/>
    </source>
</evidence>
<protein>
    <submittedName>
        <fullName evidence="2">Uncharacterized protein</fullName>
    </submittedName>
</protein>
<dbReference type="PANTHER" id="PTHR31912:SF34">
    <property type="entry name" value="NOTOCHORD-RELATED PROTEIN"/>
    <property type="match status" value="1"/>
</dbReference>
<name>A0A6J8A2R8_MYTCO</name>